<dbReference type="KEGG" id="lyj:FKV23_04365"/>
<dbReference type="GO" id="GO:0009055">
    <property type="term" value="F:electron transfer activity"/>
    <property type="evidence" value="ECO:0007669"/>
    <property type="project" value="InterPro"/>
</dbReference>
<evidence type="ECO:0000256" key="9">
    <source>
        <dbReference type="SAM" id="Phobius"/>
    </source>
</evidence>
<keyword evidence="10" id="KW-0732">Signal</keyword>
<dbReference type="Gene3D" id="1.10.760.10">
    <property type="entry name" value="Cytochrome c-like domain"/>
    <property type="match status" value="1"/>
</dbReference>
<dbReference type="Pfam" id="PF02167">
    <property type="entry name" value="Cytochrom_C1"/>
    <property type="match status" value="2"/>
</dbReference>
<dbReference type="OrthoDB" id="9798864at2"/>
<name>A0A514BPW1_9GAMM</name>
<reference evidence="11 12" key="1">
    <citation type="submission" date="2019-06" db="EMBL/GenBank/DDBJ databases">
        <title>Lysobacter alkalisoli sp. nov. isolated from saline-alkali soil.</title>
        <authorList>
            <person name="Sun J.-Q."/>
            <person name="Xu L."/>
        </authorList>
    </citation>
    <scope>NUCLEOTIDE SEQUENCE [LARGE SCALE GENOMIC DNA]</scope>
    <source>
        <strain evidence="11 12">SJ-36</strain>
    </source>
</reference>
<evidence type="ECO:0000256" key="10">
    <source>
        <dbReference type="SAM" id="SignalP"/>
    </source>
</evidence>
<evidence type="ECO:0000256" key="4">
    <source>
        <dbReference type="ARBA" id="ARBA00022723"/>
    </source>
</evidence>
<comment type="cofactor">
    <cofactor evidence="8">
        <name>heme c</name>
        <dbReference type="ChEBI" id="CHEBI:61717"/>
    </cofactor>
    <text evidence="8">Binds 1 heme c group covalently per subunit.</text>
</comment>
<comment type="subcellular location">
    <subcellularLocation>
        <location evidence="1">Membrane</location>
    </subcellularLocation>
</comment>
<gene>
    <name evidence="11" type="ORF">FKV23_04365</name>
</gene>
<keyword evidence="4 8" id="KW-0479">Metal-binding</keyword>
<dbReference type="GO" id="GO:0046872">
    <property type="term" value="F:metal ion binding"/>
    <property type="evidence" value="ECO:0007669"/>
    <property type="project" value="UniProtKB-KW"/>
</dbReference>
<feature type="signal peptide" evidence="10">
    <location>
        <begin position="1"/>
        <end position="34"/>
    </location>
</feature>
<organism evidence="11 12">
    <name type="scientific">Marilutibacter alkalisoli</name>
    <dbReference type="NCBI Taxonomy" id="2591633"/>
    <lineage>
        <taxon>Bacteria</taxon>
        <taxon>Pseudomonadati</taxon>
        <taxon>Pseudomonadota</taxon>
        <taxon>Gammaproteobacteria</taxon>
        <taxon>Lysobacterales</taxon>
        <taxon>Lysobacteraceae</taxon>
        <taxon>Marilutibacter</taxon>
    </lineage>
</organism>
<keyword evidence="2 8" id="KW-0349">Heme</keyword>
<dbReference type="PRINTS" id="PR00603">
    <property type="entry name" value="CYTOCHROMEC1"/>
</dbReference>
<feature type="binding site" description="covalent" evidence="8">
    <location>
        <position position="65"/>
    </location>
    <ligand>
        <name>heme c</name>
        <dbReference type="ChEBI" id="CHEBI:61717"/>
    </ligand>
</feature>
<dbReference type="PANTHER" id="PTHR10266">
    <property type="entry name" value="CYTOCHROME C1"/>
    <property type="match status" value="1"/>
</dbReference>
<dbReference type="GO" id="GO:0016020">
    <property type="term" value="C:membrane"/>
    <property type="evidence" value="ECO:0007669"/>
    <property type="project" value="UniProtKB-SubCell"/>
</dbReference>
<dbReference type="AlphaFoldDB" id="A0A514BPW1"/>
<feature type="transmembrane region" description="Helical" evidence="9">
    <location>
        <begin position="231"/>
        <end position="249"/>
    </location>
</feature>
<keyword evidence="3 9" id="KW-0812">Transmembrane</keyword>
<dbReference type="EMBL" id="CP041242">
    <property type="protein sequence ID" value="QDH69417.1"/>
    <property type="molecule type" value="Genomic_DNA"/>
</dbReference>
<dbReference type="SUPFAM" id="SSF46626">
    <property type="entry name" value="Cytochrome c"/>
    <property type="match status" value="1"/>
</dbReference>
<evidence type="ECO:0000256" key="3">
    <source>
        <dbReference type="ARBA" id="ARBA00022692"/>
    </source>
</evidence>
<evidence type="ECO:0000313" key="11">
    <source>
        <dbReference type="EMBL" id="QDH69417.1"/>
    </source>
</evidence>
<dbReference type="Proteomes" id="UP000317199">
    <property type="component" value="Chromosome"/>
</dbReference>
<keyword evidence="5 9" id="KW-1133">Transmembrane helix</keyword>
<feature type="binding site" description="covalent" evidence="8">
    <location>
        <position position="69"/>
    </location>
    <ligand>
        <name>heme c</name>
        <dbReference type="ChEBI" id="CHEBI:61717"/>
    </ligand>
</feature>
<keyword evidence="7 9" id="KW-0472">Membrane</keyword>
<evidence type="ECO:0000256" key="6">
    <source>
        <dbReference type="ARBA" id="ARBA00023004"/>
    </source>
</evidence>
<keyword evidence="12" id="KW-1185">Reference proteome</keyword>
<evidence type="ECO:0000256" key="5">
    <source>
        <dbReference type="ARBA" id="ARBA00022989"/>
    </source>
</evidence>
<dbReference type="PANTHER" id="PTHR10266:SF3">
    <property type="entry name" value="CYTOCHROME C1, HEME PROTEIN, MITOCHONDRIAL"/>
    <property type="match status" value="1"/>
</dbReference>
<dbReference type="InterPro" id="IPR036909">
    <property type="entry name" value="Cyt_c-like_dom_sf"/>
</dbReference>
<sequence length="258" mass="28697">MTDMTQVYSFQMMRILKKLALVASALLVSGSALAAGGNADLQQAGVDLGDRASLQRGAQLYMNYCSGCHSLKYLRYSRMAEDLGLSEDEVMENLNFTGAQFGEHIVASMPAEQSTGWFGQVPPDLSLVSRSRGSDWIYTYLKSFYLDESRPLGWNNTLFPNASMPNPLWELQGLQHAEFGELDALGERPVTALKVTQAGQLDSAGFNQAARDITTFLEYAGEPAALKRQKIGVWVILFLVVFTFLAWLLKTEFWRDVK</sequence>
<evidence type="ECO:0000256" key="7">
    <source>
        <dbReference type="ARBA" id="ARBA00023136"/>
    </source>
</evidence>
<evidence type="ECO:0000256" key="1">
    <source>
        <dbReference type="ARBA" id="ARBA00004370"/>
    </source>
</evidence>
<evidence type="ECO:0000256" key="2">
    <source>
        <dbReference type="ARBA" id="ARBA00022617"/>
    </source>
</evidence>
<feature type="binding site" description="covalent" evidence="8">
    <location>
        <position position="68"/>
    </location>
    <ligand>
        <name>heme c</name>
        <dbReference type="ChEBI" id="CHEBI:61717"/>
    </ligand>
</feature>
<accession>A0A514BPW1</accession>
<evidence type="ECO:0000256" key="8">
    <source>
        <dbReference type="PIRSR" id="PIRSR602326-1"/>
    </source>
</evidence>
<evidence type="ECO:0000313" key="12">
    <source>
        <dbReference type="Proteomes" id="UP000317199"/>
    </source>
</evidence>
<protein>
    <submittedName>
        <fullName evidence="11">Cytochrome c1</fullName>
    </submittedName>
</protein>
<proteinExistence type="predicted"/>
<dbReference type="GO" id="GO:0020037">
    <property type="term" value="F:heme binding"/>
    <property type="evidence" value="ECO:0007669"/>
    <property type="project" value="InterPro"/>
</dbReference>
<keyword evidence="6 8" id="KW-0408">Iron</keyword>
<dbReference type="InterPro" id="IPR002326">
    <property type="entry name" value="Cyt_c1"/>
</dbReference>
<feature type="chain" id="PRO_5022035284" evidence="10">
    <location>
        <begin position="35"/>
        <end position="258"/>
    </location>
</feature>